<dbReference type="EMBL" id="CP000950">
    <property type="protein sequence ID" value="ACA68398.1"/>
    <property type="molecule type" value="Genomic_DNA"/>
</dbReference>
<sequence>MPHLGQTSVIFFRTLALSCSETKAHSGQVTFILLLEKDLNTSNRDMIYYRQDMEVNSTIFCMELSVH</sequence>
<evidence type="ECO:0000313" key="1">
    <source>
        <dbReference type="EMBL" id="ACA68398.1"/>
    </source>
</evidence>
<reference evidence="1" key="1">
    <citation type="submission" date="2008-02" db="EMBL/GenBank/DDBJ databases">
        <title>Complete sequence of Yersinia pseudotuberculosis YPIII.</title>
        <authorList>
            <consortium name="US DOE Joint Genome Institute"/>
            <person name="Challacombe J.F."/>
            <person name="Bruce D."/>
            <person name="Detter J.C."/>
            <person name="Green L."/>
            <person name="Land M."/>
            <person name="Munk C."/>
            <person name="Lindler L.E."/>
            <person name="Nikolich M.P."/>
            <person name="Brettin T."/>
        </authorList>
    </citation>
    <scope>NUCLEOTIDE SEQUENCE</scope>
    <source>
        <strain evidence="1">YPIII</strain>
    </source>
</reference>
<organism evidence="1">
    <name type="scientific">Yersinia pseudotuberculosis serotype O:3 (strain YPIII)</name>
    <dbReference type="NCBI Taxonomy" id="502800"/>
    <lineage>
        <taxon>Bacteria</taxon>
        <taxon>Pseudomonadati</taxon>
        <taxon>Pseudomonadota</taxon>
        <taxon>Gammaproteobacteria</taxon>
        <taxon>Enterobacterales</taxon>
        <taxon>Yersiniaceae</taxon>
        <taxon>Yersinia</taxon>
    </lineage>
</organism>
<proteinExistence type="predicted"/>
<gene>
    <name evidence="1" type="ordered locus">YPK_2112</name>
</gene>
<dbReference type="AlphaFoldDB" id="A0A0H3B4V5"/>
<dbReference type="KEGG" id="ypy:YPK_2112"/>
<accession>A0A0H3B4V5</accession>
<protein>
    <submittedName>
        <fullName evidence="1">Uncharacterized protein</fullName>
    </submittedName>
</protein>
<name>A0A0H3B4V5_YERPY</name>